<evidence type="ECO:0000313" key="2">
    <source>
        <dbReference type="Proteomes" id="UP001305414"/>
    </source>
</evidence>
<gene>
    <name evidence="1" type="ORF">RRF57_002549</name>
</gene>
<reference evidence="1 2" key="1">
    <citation type="submission" date="2023-10" db="EMBL/GenBank/DDBJ databases">
        <title>Draft genome sequence of Xylaria bambusicola isolate GMP-LS, the root and basal stem rot pathogen of sugarcane in Indonesia.</title>
        <authorList>
            <person name="Selvaraj P."/>
            <person name="Muralishankar V."/>
            <person name="Muruganantham S."/>
            <person name="Sp S."/>
            <person name="Haryani S."/>
            <person name="Lau K.J.X."/>
            <person name="Naqvi N.I."/>
        </authorList>
    </citation>
    <scope>NUCLEOTIDE SEQUENCE [LARGE SCALE GENOMIC DNA]</scope>
    <source>
        <strain evidence="1">GMP-LS</strain>
    </source>
</reference>
<accession>A0AAN7UJ55</accession>
<protein>
    <submittedName>
        <fullName evidence="1">Uncharacterized protein</fullName>
    </submittedName>
</protein>
<organism evidence="1 2">
    <name type="scientific">Xylaria bambusicola</name>
    <dbReference type="NCBI Taxonomy" id="326684"/>
    <lineage>
        <taxon>Eukaryota</taxon>
        <taxon>Fungi</taxon>
        <taxon>Dikarya</taxon>
        <taxon>Ascomycota</taxon>
        <taxon>Pezizomycotina</taxon>
        <taxon>Sordariomycetes</taxon>
        <taxon>Xylariomycetidae</taxon>
        <taxon>Xylariales</taxon>
        <taxon>Xylariaceae</taxon>
        <taxon>Xylaria</taxon>
    </lineage>
</organism>
<name>A0AAN7UJ55_9PEZI</name>
<keyword evidence="2" id="KW-1185">Reference proteome</keyword>
<comment type="caution">
    <text evidence="1">The sequence shown here is derived from an EMBL/GenBank/DDBJ whole genome shotgun (WGS) entry which is preliminary data.</text>
</comment>
<proteinExistence type="predicted"/>
<dbReference type="AlphaFoldDB" id="A0AAN7UJ55"/>
<evidence type="ECO:0000313" key="1">
    <source>
        <dbReference type="EMBL" id="KAK5626834.1"/>
    </source>
</evidence>
<dbReference type="Proteomes" id="UP001305414">
    <property type="component" value="Unassembled WGS sequence"/>
</dbReference>
<sequence>MHLNRYEECYQLAHALLAIPQSRGCRPAGDWSDTTQFGWRTMVDNTELHMASVRPAAEKDADRDLELMADDDSVSNPSIETVQFHI</sequence>
<dbReference type="EMBL" id="JAWHQM010000004">
    <property type="protein sequence ID" value="KAK5626834.1"/>
    <property type="molecule type" value="Genomic_DNA"/>
</dbReference>